<dbReference type="InterPro" id="IPR001288">
    <property type="entry name" value="Translation_initiation_fac_3"/>
</dbReference>
<dbReference type="Proteomes" id="UP000248724">
    <property type="component" value="Unassembled WGS sequence"/>
</dbReference>
<feature type="region of interest" description="Disordered" evidence="7">
    <location>
        <begin position="166"/>
        <end position="286"/>
    </location>
</feature>
<keyword evidence="3 4" id="KW-0648">Protein biosynthesis</keyword>
<dbReference type="InterPro" id="IPR036787">
    <property type="entry name" value="T_IF-3_N_sf"/>
</dbReference>
<evidence type="ECO:0000256" key="3">
    <source>
        <dbReference type="ARBA" id="ARBA00022917"/>
    </source>
</evidence>
<evidence type="ECO:0000313" key="11">
    <source>
        <dbReference type="Proteomes" id="UP000248724"/>
    </source>
</evidence>
<dbReference type="InterPro" id="IPR019815">
    <property type="entry name" value="Translation_initiation_fac_3_C"/>
</dbReference>
<sequence>MRINEQIRIPQVRLFDDTTDEALGIVTIEAARQLAVERGLDLVEVAPLAQPPVCRLMDYGRFKFEALKREKDSRRDHNVVQLKEQKLRPKISDHDFRTKLAKVKQFLGEGDKVKLTIMFRGREMVHQEFGRKLLDRMTEELSDLAIIERSPLVEGRNMIMILSPTTKKQARPHDDRHHGDAPAASGNGSASPRREQPAVTPPSEPDTAQVVAEAPPAPATEAAEAATPPPATQEPAEDQPAPAAAAAKRSTAKSAAQRKPAATASKNTEKKTAATPRETNAKDPNA</sequence>
<comment type="function">
    <text evidence="4 6">IF-3 binds to the 30S ribosomal subunit and shifts the equilibrium between 70S ribosomes and their 50S and 30S subunits in favor of the free subunits, thus enhancing the availability of 30S subunits on which protein synthesis initiation begins.</text>
</comment>
<evidence type="ECO:0000313" key="10">
    <source>
        <dbReference type="EMBL" id="PZR78144.1"/>
    </source>
</evidence>
<dbReference type="InterPro" id="IPR036788">
    <property type="entry name" value="T_IF-3_C_sf"/>
</dbReference>
<protein>
    <recommendedName>
        <fullName evidence="4 5">Translation initiation factor IF-3</fullName>
    </recommendedName>
</protein>
<dbReference type="FunFam" id="3.30.110.10:FF:000001">
    <property type="entry name" value="Translation initiation factor IF-3"/>
    <property type="match status" value="1"/>
</dbReference>
<dbReference type="NCBIfam" id="TIGR00168">
    <property type="entry name" value="infC"/>
    <property type="match status" value="1"/>
</dbReference>
<dbReference type="Gene3D" id="3.30.110.10">
    <property type="entry name" value="Translation initiation factor 3 (IF-3), C-terminal domain"/>
    <property type="match status" value="1"/>
</dbReference>
<dbReference type="Pfam" id="PF05198">
    <property type="entry name" value="IF3_N"/>
    <property type="match status" value="1"/>
</dbReference>
<dbReference type="InterPro" id="IPR019814">
    <property type="entry name" value="Translation_initiation_fac_3_N"/>
</dbReference>
<dbReference type="PANTHER" id="PTHR10938:SF0">
    <property type="entry name" value="TRANSLATION INITIATION FACTOR IF-3, MITOCHONDRIAL"/>
    <property type="match status" value="1"/>
</dbReference>
<comment type="similarity">
    <text evidence="1 4 6">Belongs to the IF-3 family.</text>
</comment>
<feature type="domain" description="Translation initiation factor 3 N-terminal" evidence="9">
    <location>
        <begin position="3"/>
        <end position="72"/>
    </location>
</feature>
<dbReference type="HAMAP" id="MF_00080">
    <property type="entry name" value="IF_3"/>
    <property type="match status" value="1"/>
</dbReference>
<evidence type="ECO:0000256" key="5">
    <source>
        <dbReference type="NCBIfam" id="TIGR00168"/>
    </source>
</evidence>
<dbReference type="PANTHER" id="PTHR10938">
    <property type="entry name" value="TRANSLATION INITIATION FACTOR IF-3"/>
    <property type="match status" value="1"/>
</dbReference>
<dbReference type="SUPFAM" id="SSF54364">
    <property type="entry name" value="Translation initiation factor IF3, N-terminal domain"/>
    <property type="match status" value="1"/>
</dbReference>
<feature type="compositionally biased region" description="Low complexity" evidence="7">
    <location>
        <begin position="238"/>
        <end position="258"/>
    </location>
</feature>
<evidence type="ECO:0000256" key="6">
    <source>
        <dbReference type="RuleBase" id="RU000646"/>
    </source>
</evidence>
<accession>A0A2W6A3E2</accession>
<dbReference type="EMBL" id="QHBU01000268">
    <property type="protein sequence ID" value="PZR78144.1"/>
    <property type="molecule type" value="Genomic_DNA"/>
</dbReference>
<keyword evidence="2 4" id="KW-0396">Initiation factor</keyword>
<dbReference type="AlphaFoldDB" id="A0A2W6A3E2"/>
<evidence type="ECO:0000259" key="8">
    <source>
        <dbReference type="Pfam" id="PF00707"/>
    </source>
</evidence>
<comment type="caution">
    <text evidence="10">The sequence shown here is derived from an EMBL/GenBank/DDBJ whole genome shotgun (WGS) entry which is preliminary data.</text>
</comment>
<evidence type="ECO:0000256" key="7">
    <source>
        <dbReference type="SAM" id="MobiDB-lite"/>
    </source>
</evidence>
<dbReference type="InterPro" id="IPR019813">
    <property type="entry name" value="Translation_initiation_fac3_CS"/>
</dbReference>
<dbReference type="SUPFAM" id="SSF55200">
    <property type="entry name" value="Translation initiation factor IF3, C-terminal domain"/>
    <property type="match status" value="1"/>
</dbReference>
<dbReference type="GO" id="GO:0043022">
    <property type="term" value="F:ribosome binding"/>
    <property type="evidence" value="ECO:0007669"/>
    <property type="project" value="TreeGrafter"/>
</dbReference>
<dbReference type="GO" id="GO:0003743">
    <property type="term" value="F:translation initiation factor activity"/>
    <property type="evidence" value="ECO:0007669"/>
    <property type="project" value="UniProtKB-UniRule"/>
</dbReference>
<dbReference type="GO" id="GO:0032790">
    <property type="term" value="P:ribosome disassembly"/>
    <property type="evidence" value="ECO:0007669"/>
    <property type="project" value="TreeGrafter"/>
</dbReference>
<dbReference type="Gene3D" id="3.10.20.80">
    <property type="entry name" value="Translation initiation factor 3 (IF-3), N-terminal domain"/>
    <property type="match status" value="1"/>
</dbReference>
<name>A0A2W6A3E2_9BACT</name>
<dbReference type="Pfam" id="PF00707">
    <property type="entry name" value="IF3_C"/>
    <property type="match status" value="1"/>
</dbReference>
<dbReference type="GO" id="GO:0005829">
    <property type="term" value="C:cytosol"/>
    <property type="evidence" value="ECO:0007669"/>
    <property type="project" value="TreeGrafter"/>
</dbReference>
<dbReference type="PROSITE" id="PS00938">
    <property type="entry name" value="IF3"/>
    <property type="match status" value="1"/>
</dbReference>
<feature type="compositionally biased region" description="Low complexity" evidence="7">
    <location>
        <begin position="181"/>
        <end position="191"/>
    </location>
</feature>
<comment type="subcellular location">
    <subcellularLocation>
        <location evidence="4 6">Cytoplasm</location>
    </subcellularLocation>
</comment>
<organism evidence="10 11">
    <name type="scientific">Candidatus Aeolococcus gillhamiae</name>
    <dbReference type="NCBI Taxonomy" id="3127015"/>
    <lineage>
        <taxon>Bacteria</taxon>
        <taxon>Bacillati</taxon>
        <taxon>Candidatus Dormiibacterota</taxon>
        <taxon>Candidatus Dormibacteria</taxon>
        <taxon>Candidatus Aeolococcales</taxon>
        <taxon>Candidatus Aeolococcaceae</taxon>
        <taxon>Candidatus Aeolococcus</taxon>
    </lineage>
</organism>
<proteinExistence type="inferred from homology"/>
<comment type="subunit">
    <text evidence="4 6">Monomer.</text>
</comment>
<feature type="domain" description="Translation initiation factor 3 C-terminal" evidence="8">
    <location>
        <begin position="80"/>
        <end position="164"/>
    </location>
</feature>
<gene>
    <name evidence="4" type="primary">infC</name>
    <name evidence="10" type="ORF">DLM65_13800</name>
</gene>
<reference evidence="10 11" key="1">
    <citation type="journal article" date="2017" name="Nature">
        <title>Atmospheric trace gases support primary production in Antarctic desert surface soil.</title>
        <authorList>
            <person name="Ji M."/>
            <person name="Greening C."/>
            <person name="Vanwonterghem I."/>
            <person name="Carere C.R."/>
            <person name="Bay S.K."/>
            <person name="Steen J.A."/>
            <person name="Montgomery K."/>
            <person name="Lines T."/>
            <person name="Beardall J."/>
            <person name="van Dorst J."/>
            <person name="Snape I."/>
            <person name="Stott M.B."/>
            <person name="Hugenholtz P."/>
            <person name="Ferrari B.C."/>
        </authorList>
    </citation>
    <scope>NUCLEOTIDE SEQUENCE [LARGE SCALE GENOMIC DNA]</scope>
    <source>
        <strain evidence="10">RRmetagenome_bin12</strain>
    </source>
</reference>
<keyword evidence="4" id="KW-0963">Cytoplasm</keyword>
<evidence type="ECO:0000256" key="2">
    <source>
        <dbReference type="ARBA" id="ARBA00022540"/>
    </source>
</evidence>
<dbReference type="GO" id="GO:0016020">
    <property type="term" value="C:membrane"/>
    <property type="evidence" value="ECO:0007669"/>
    <property type="project" value="TreeGrafter"/>
</dbReference>
<feature type="compositionally biased region" description="Low complexity" evidence="7">
    <location>
        <begin position="207"/>
        <end position="226"/>
    </location>
</feature>
<feature type="compositionally biased region" description="Basic and acidic residues" evidence="7">
    <location>
        <begin position="171"/>
        <end position="180"/>
    </location>
</feature>
<evidence type="ECO:0000259" key="9">
    <source>
        <dbReference type="Pfam" id="PF05198"/>
    </source>
</evidence>
<evidence type="ECO:0000256" key="1">
    <source>
        <dbReference type="ARBA" id="ARBA00005439"/>
    </source>
</evidence>
<evidence type="ECO:0000256" key="4">
    <source>
        <dbReference type="HAMAP-Rule" id="MF_00080"/>
    </source>
</evidence>